<dbReference type="InterPro" id="IPR029030">
    <property type="entry name" value="Caspase-like_dom_sf"/>
</dbReference>
<evidence type="ECO:0000313" key="10">
    <source>
        <dbReference type="Proteomes" id="UP001652700"/>
    </source>
</evidence>
<proteinExistence type="inferred from homology"/>
<feature type="region of interest" description="Disordered" evidence="6">
    <location>
        <begin position="45"/>
        <end position="77"/>
    </location>
</feature>
<evidence type="ECO:0000256" key="2">
    <source>
        <dbReference type="ARBA" id="ARBA00022670"/>
    </source>
</evidence>
<evidence type="ECO:0000256" key="1">
    <source>
        <dbReference type="ARBA" id="ARBA00010134"/>
    </source>
</evidence>
<keyword evidence="4" id="KW-0378">Hydrolase</keyword>
<feature type="compositionally biased region" description="Polar residues" evidence="6">
    <location>
        <begin position="151"/>
        <end position="160"/>
    </location>
</feature>
<dbReference type="InterPro" id="IPR015917">
    <property type="entry name" value="Pept_C14A"/>
</dbReference>
<evidence type="ECO:0008006" key="11">
    <source>
        <dbReference type="Google" id="ProtNLM"/>
    </source>
</evidence>
<keyword evidence="3" id="KW-0053">Apoptosis</keyword>
<dbReference type="InterPro" id="IPR001309">
    <property type="entry name" value="Pept_C14_p20"/>
</dbReference>
<dbReference type="PRINTS" id="PR00376">
    <property type="entry name" value="IL1BCENZYME"/>
</dbReference>
<dbReference type="SMART" id="SM00115">
    <property type="entry name" value="CASc"/>
    <property type="match status" value="1"/>
</dbReference>
<keyword evidence="2" id="KW-0645">Protease</keyword>
<dbReference type="PROSITE" id="PS50207">
    <property type="entry name" value="CASPASE_P10"/>
    <property type="match status" value="1"/>
</dbReference>
<sequence>MGPSQSKEKNFSKDGTKKRTVSETVVQNNTANSYNVSMRRTIQITGTSHSSQQRRTITTSSSSGSITSRWPPPSTNIESTRLGSISDLTLKPIPYKGQSVNLPRMTPNYKSPFPRHNSERLPTKTTNNNVVSKKFILPSSQKVETDARPFQNGSTISSVPRIQPTTVPVPTNNTRPITLSDIPKYDTNGPRRGTVVIFNNIKFLDIKDERKGAELDEKNLKTLFRDMGFDVYVHQNQKLNEMKSKLNSYRQSRDVGRGDILIVIVMSHGNNARGSEEIPGGFTKIQTSDDKYLNVDEVLSEFTNDRCAPMKGKPKIFIFQCCRGHREELQIDAVPFTNIVKKHADMLIAFSTVPGFSSIRAPQEGSWYIQSICDVFKQHGKQHHVEDLLKLVDQELSRKHHTFKQTSTYENRGFKQCYLNPRNI</sequence>
<name>A0ABM5JP82_DIAVI</name>
<dbReference type="InterPro" id="IPR002398">
    <property type="entry name" value="Pept_C14"/>
</dbReference>
<organism evidence="9 10">
    <name type="scientific">Diabrotica virgifera virgifera</name>
    <name type="common">western corn rootworm</name>
    <dbReference type="NCBI Taxonomy" id="50390"/>
    <lineage>
        <taxon>Eukaryota</taxon>
        <taxon>Metazoa</taxon>
        <taxon>Ecdysozoa</taxon>
        <taxon>Arthropoda</taxon>
        <taxon>Hexapoda</taxon>
        <taxon>Insecta</taxon>
        <taxon>Pterygota</taxon>
        <taxon>Neoptera</taxon>
        <taxon>Endopterygota</taxon>
        <taxon>Coleoptera</taxon>
        <taxon>Polyphaga</taxon>
        <taxon>Cucujiformia</taxon>
        <taxon>Chrysomeloidea</taxon>
        <taxon>Chrysomelidae</taxon>
        <taxon>Galerucinae</taxon>
        <taxon>Diabroticina</taxon>
        <taxon>Diabroticites</taxon>
        <taxon>Diabrotica</taxon>
    </lineage>
</organism>
<feature type="region of interest" description="Disordered" evidence="6">
    <location>
        <begin position="142"/>
        <end position="185"/>
    </location>
</feature>
<feature type="compositionally biased region" description="Low complexity" evidence="6">
    <location>
        <begin position="164"/>
        <end position="176"/>
    </location>
</feature>
<evidence type="ECO:0000256" key="5">
    <source>
        <dbReference type="RuleBase" id="RU003971"/>
    </source>
</evidence>
<feature type="region of interest" description="Disordered" evidence="6">
    <location>
        <begin position="98"/>
        <end position="125"/>
    </location>
</feature>
<accession>A0ABM5JP82</accession>
<dbReference type="PANTHER" id="PTHR47901:SF8">
    <property type="entry name" value="CASPASE-3"/>
    <property type="match status" value="1"/>
</dbReference>
<reference evidence="9" key="1">
    <citation type="submission" date="2025-05" db="UniProtKB">
        <authorList>
            <consortium name="EnsemblMetazoa"/>
        </authorList>
    </citation>
    <scope>IDENTIFICATION</scope>
</reference>
<dbReference type="EnsemblMetazoa" id="XM_050643788.1">
    <property type="protein sequence ID" value="XP_050499745.1"/>
    <property type="gene ID" value="LOC114329481"/>
</dbReference>
<evidence type="ECO:0000256" key="6">
    <source>
        <dbReference type="SAM" id="MobiDB-lite"/>
    </source>
</evidence>
<dbReference type="InterPro" id="IPR002138">
    <property type="entry name" value="Pept_C14_p10"/>
</dbReference>
<dbReference type="Gene3D" id="3.30.70.1470">
    <property type="entry name" value="Caspase-like"/>
    <property type="match status" value="1"/>
</dbReference>
<comment type="similarity">
    <text evidence="1 5">Belongs to the peptidase C14A family.</text>
</comment>
<feature type="compositionally biased region" description="Low complexity" evidence="6">
    <location>
        <begin position="47"/>
        <end position="68"/>
    </location>
</feature>
<dbReference type="InterPro" id="IPR011600">
    <property type="entry name" value="Pept_C14_caspase"/>
</dbReference>
<dbReference type="Proteomes" id="UP001652700">
    <property type="component" value="Unplaced"/>
</dbReference>
<dbReference type="RefSeq" id="XP_050499745.1">
    <property type="nucleotide sequence ID" value="XM_050643788.1"/>
</dbReference>
<evidence type="ECO:0000256" key="3">
    <source>
        <dbReference type="ARBA" id="ARBA00022703"/>
    </source>
</evidence>
<feature type="compositionally biased region" description="Polar residues" evidence="6">
    <location>
        <begin position="22"/>
        <end position="32"/>
    </location>
</feature>
<feature type="domain" description="Caspase family p20" evidence="8">
    <location>
        <begin position="191"/>
        <end position="326"/>
    </location>
</feature>
<dbReference type="PANTHER" id="PTHR47901">
    <property type="entry name" value="CASPASE RECRUITMENT DOMAIN-CONTAINING PROTEIN 18"/>
    <property type="match status" value="1"/>
</dbReference>
<feature type="compositionally biased region" description="Basic and acidic residues" evidence="6">
    <location>
        <begin position="1"/>
        <end position="21"/>
    </location>
</feature>
<evidence type="ECO:0000313" key="9">
    <source>
        <dbReference type="EnsemblMetazoa" id="XP_050499745.1"/>
    </source>
</evidence>
<dbReference type="GeneID" id="114329481"/>
<evidence type="ECO:0000259" key="7">
    <source>
        <dbReference type="PROSITE" id="PS50207"/>
    </source>
</evidence>
<dbReference type="Pfam" id="PF00656">
    <property type="entry name" value="Peptidase_C14"/>
    <property type="match status" value="1"/>
</dbReference>
<dbReference type="SUPFAM" id="SSF52129">
    <property type="entry name" value="Caspase-like"/>
    <property type="match status" value="1"/>
</dbReference>
<evidence type="ECO:0000259" key="8">
    <source>
        <dbReference type="PROSITE" id="PS50208"/>
    </source>
</evidence>
<protein>
    <recommendedName>
        <fullName evidence="11">Caspase-1-like</fullName>
    </recommendedName>
</protein>
<dbReference type="Gene3D" id="3.40.50.1460">
    <property type="match status" value="1"/>
</dbReference>
<evidence type="ECO:0000256" key="4">
    <source>
        <dbReference type="ARBA" id="ARBA00022801"/>
    </source>
</evidence>
<feature type="domain" description="Caspase family p10" evidence="7">
    <location>
        <begin position="344"/>
        <end position="421"/>
    </location>
</feature>
<feature type="region of interest" description="Disordered" evidence="6">
    <location>
        <begin position="1"/>
        <end position="32"/>
    </location>
</feature>
<dbReference type="PROSITE" id="PS50208">
    <property type="entry name" value="CASPASE_P20"/>
    <property type="match status" value="1"/>
</dbReference>
<keyword evidence="10" id="KW-1185">Reference proteome</keyword>